<gene>
    <name evidence="2" type="ORF">PoMZ_08437</name>
</gene>
<dbReference type="EMBL" id="CP034207">
    <property type="protein sequence ID" value="QBZ61488.1"/>
    <property type="molecule type" value="Genomic_DNA"/>
</dbReference>
<protein>
    <submittedName>
        <fullName evidence="2">Uncharacterized protein</fullName>
    </submittedName>
</protein>
<dbReference type="Proteomes" id="UP000294847">
    <property type="component" value="Chromosome 4"/>
</dbReference>
<name>A0A4V1C6Y3_PYROR</name>
<evidence type="ECO:0000256" key="1">
    <source>
        <dbReference type="SAM" id="MobiDB-lite"/>
    </source>
</evidence>
<sequence length="68" mass="7598">MFMRKAAKKECGDGNNSRQGRARNAAQLGAERVSKSRKLARHFKLLTPDRSPASFSFLSLEGFQKLSL</sequence>
<organism evidence="2 3">
    <name type="scientific">Pyricularia oryzae</name>
    <name type="common">Rice blast fungus</name>
    <name type="synonym">Magnaporthe oryzae</name>
    <dbReference type="NCBI Taxonomy" id="318829"/>
    <lineage>
        <taxon>Eukaryota</taxon>
        <taxon>Fungi</taxon>
        <taxon>Dikarya</taxon>
        <taxon>Ascomycota</taxon>
        <taxon>Pezizomycotina</taxon>
        <taxon>Sordariomycetes</taxon>
        <taxon>Sordariomycetidae</taxon>
        <taxon>Magnaporthales</taxon>
        <taxon>Pyriculariaceae</taxon>
        <taxon>Pyricularia</taxon>
    </lineage>
</organism>
<reference evidence="2 3" key="1">
    <citation type="journal article" date="2019" name="Mol. Biol. Evol.">
        <title>Blast fungal genomes show frequent chromosomal changes, gene gains and losses, and effector gene turnover.</title>
        <authorList>
            <person name="Gomez Luciano L.B."/>
            <person name="Jason Tsai I."/>
            <person name="Chuma I."/>
            <person name="Tosa Y."/>
            <person name="Chen Y.H."/>
            <person name="Li J.Y."/>
            <person name="Li M.Y."/>
            <person name="Jade Lu M.Y."/>
            <person name="Nakayashiki H."/>
            <person name="Li W.H."/>
        </authorList>
    </citation>
    <scope>NUCLEOTIDE SEQUENCE [LARGE SCALE GENOMIC DNA]</scope>
    <source>
        <strain evidence="2">MZ5-1-6</strain>
    </source>
</reference>
<accession>A0A4V1C6Y3</accession>
<feature type="region of interest" description="Disordered" evidence="1">
    <location>
        <begin position="1"/>
        <end position="33"/>
    </location>
</feature>
<evidence type="ECO:0000313" key="3">
    <source>
        <dbReference type="Proteomes" id="UP000294847"/>
    </source>
</evidence>
<proteinExistence type="predicted"/>
<dbReference type="AlphaFoldDB" id="A0A4V1C6Y3"/>
<evidence type="ECO:0000313" key="2">
    <source>
        <dbReference type="EMBL" id="QBZ61488.1"/>
    </source>
</evidence>